<evidence type="ECO:0000313" key="3">
    <source>
        <dbReference type="Proteomes" id="UP000562124"/>
    </source>
</evidence>
<feature type="transmembrane region" description="Helical" evidence="1">
    <location>
        <begin position="91"/>
        <end position="110"/>
    </location>
</feature>
<dbReference type="AlphaFoldDB" id="A0A7Y0QHG5"/>
<feature type="transmembrane region" description="Helical" evidence="1">
    <location>
        <begin position="58"/>
        <end position="79"/>
    </location>
</feature>
<dbReference type="InterPro" id="IPR046095">
    <property type="entry name" value="DUF6113"/>
</dbReference>
<keyword evidence="1" id="KW-1133">Transmembrane helix</keyword>
<reference evidence="2 3" key="1">
    <citation type="submission" date="2020-04" db="EMBL/GenBank/DDBJ databases">
        <title>Sequencing and Assembly of C. fimi.</title>
        <authorList>
            <person name="Ramsey A.R."/>
        </authorList>
    </citation>
    <scope>NUCLEOTIDE SEQUENCE [LARGE SCALE GENOMIC DNA]</scope>
    <source>
        <strain evidence="2 3">SB</strain>
    </source>
</reference>
<organism evidence="2 3">
    <name type="scientific">Cellulomonas fimi</name>
    <dbReference type="NCBI Taxonomy" id="1708"/>
    <lineage>
        <taxon>Bacteria</taxon>
        <taxon>Bacillati</taxon>
        <taxon>Actinomycetota</taxon>
        <taxon>Actinomycetes</taxon>
        <taxon>Micrococcales</taxon>
        <taxon>Cellulomonadaceae</taxon>
        <taxon>Cellulomonas</taxon>
    </lineage>
</organism>
<keyword evidence="1" id="KW-0812">Transmembrane</keyword>
<proteinExistence type="predicted"/>
<gene>
    <name evidence="2" type="ORF">HIR71_06495</name>
</gene>
<keyword evidence="1" id="KW-0472">Membrane</keyword>
<sequence length="138" mass="13912">MVTRMPGLLARCAASLVLGVLVGAVGTVMQRALPPVGVALCLALVVASCAVARAWAGLLGVAAYGVAWVVVVQVLSLTGPGGDVLIPAGQAVGYAWIVGGMLMVAVAAFLPARWFRDERTLPLDTAPLDPRPGAGPTA</sequence>
<evidence type="ECO:0008006" key="4">
    <source>
        <dbReference type="Google" id="ProtNLM"/>
    </source>
</evidence>
<keyword evidence="3" id="KW-1185">Reference proteome</keyword>
<dbReference type="Pfam" id="PF19608">
    <property type="entry name" value="DUF6113"/>
    <property type="match status" value="1"/>
</dbReference>
<evidence type="ECO:0000256" key="1">
    <source>
        <dbReference type="SAM" id="Phobius"/>
    </source>
</evidence>
<evidence type="ECO:0000313" key="2">
    <source>
        <dbReference type="EMBL" id="NMR19874.1"/>
    </source>
</evidence>
<comment type="caution">
    <text evidence="2">The sequence shown here is derived from an EMBL/GenBank/DDBJ whole genome shotgun (WGS) entry which is preliminary data.</text>
</comment>
<protein>
    <recommendedName>
        <fullName evidence="4">Integral membrane protein</fullName>
    </recommendedName>
</protein>
<dbReference type="EMBL" id="JABCJJ010000007">
    <property type="protein sequence ID" value="NMR19874.1"/>
    <property type="molecule type" value="Genomic_DNA"/>
</dbReference>
<accession>A0A7Y0QHG5</accession>
<dbReference type="RefSeq" id="WP_169324248.1">
    <property type="nucleotide sequence ID" value="NZ_JABCJJ010000007.1"/>
</dbReference>
<name>A0A7Y0QHG5_CELFI</name>
<feature type="transmembrane region" description="Helical" evidence="1">
    <location>
        <begin position="33"/>
        <end position="51"/>
    </location>
</feature>
<dbReference type="Proteomes" id="UP000562124">
    <property type="component" value="Unassembled WGS sequence"/>
</dbReference>